<gene>
    <name evidence="3" type="ORF">Lalb_Chr21g0316291</name>
</gene>
<dbReference type="Pfam" id="PF03936">
    <property type="entry name" value="Terpene_synth_C"/>
    <property type="match status" value="1"/>
</dbReference>
<dbReference type="PANTHER" id="PTHR31225:SF244">
    <property type="entry name" value="1,8-CINEOLE SYNTHASE 1, CHLOROPLASTIC-RELATED"/>
    <property type="match status" value="1"/>
</dbReference>
<keyword evidence="4" id="KW-1185">Reference proteome</keyword>
<evidence type="ECO:0000256" key="1">
    <source>
        <dbReference type="ARBA" id="ARBA00022723"/>
    </source>
</evidence>
<reference evidence="4" key="1">
    <citation type="journal article" date="2020" name="Nat. Commun.">
        <title>Genome sequence of the cluster root forming white lupin.</title>
        <authorList>
            <person name="Hufnagel B."/>
            <person name="Marques A."/>
            <person name="Soriano A."/>
            <person name="Marques L."/>
            <person name="Divol F."/>
            <person name="Doumas P."/>
            <person name="Sallet E."/>
            <person name="Mancinotti D."/>
            <person name="Carrere S."/>
            <person name="Marande W."/>
            <person name="Arribat S."/>
            <person name="Keller J."/>
            <person name="Huneau C."/>
            <person name="Blein T."/>
            <person name="Aime D."/>
            <person name="Laguerre M."/>
            <person name="Taylor J."/>
            <person name="Schubert V."/>
            <person name="Nelson M."/>
            <person name="Geu-Flores F."/>
            <person name="Crespi M."/>
            <person name="Gallardo-Guerrero K."/>
            <person name="Delaux P.-M."/>
            <person name="Salse J."/>
            <person name="Berges H."/>
            <person name="Guyot R."/>
            <person name="Gouzy J."/>
            <person name="Peret B."/>
        </authorList>
    </citation>
    <scope>NUCLEOTIDE SEQUENCE [LARGE SCALE GENOMIC DNA]</scope>
    <source>
        <strain evidence="4">cv. Amiga</strain>
    </source>
</reference>
<dbReference type="InterPro" id="IPR050148">
    <property type="entry name" value="Terpene_synthase-like"/>
</dbReference>
<dbReference type="InterPro" id="IPR005630">
    <property type="entry name" value="Terpene_synthase_metal-bd"/>
</dbReference>
<dbReference type="SUPFAM" id="SSF48576">
    <property type="entry name" value="Terpenoid synthases"/>
    <property type="match status" value="1"/>
</dbReference>
<evidence type="ECO:0000313" key="4">
    <source>
        <dbReference type="Proteomes" id="UP000447434"/>
    </source>
</evidence>
<comment type="caution">
    <text evidence="3">The sequence shown here is derived from an EMBL/GenBank/DDBJ whole genome shotgun (WGS) entry which is preliminary data.</text>
</comment>
<name>A0A6A4NMM3_LUPAL</name>
<dbReference type="GO" id="GO:0016114">
    <property type="term" value="P:terpenoid biosynthetic process"/>
    <property type="evidence" value="ECO:0007669"/>
    <property type="project" value="InterPro"/>
</dbReference>
<dbReference type="GO" id="GO:0000287">
    <property type="term" value="F:magnesium ion binding"/>
    <property type="evidence" value="ECO:0007669"/>
    <property type="project" value="InterPro"/>
</dbReference>
<dbReference type="AlphaFoldDB" id="A0A6A4NMM3"/>
<dbReference type="Proteomes" id="UP000447434">
    <property type="component" value="Chromosome 21"/>
</dbReference>
<evidence type="ECO:0000259" key="2">
    <source>
        <dbReference type="Pfam" id="PF03936"/>
    </source>
</evidence>
<dbReference type="Gene3D" id="1.10.600.10">
    <property type="entry name" value="Farnesyl Diphosphate Synthase"/>
    <property type="match status" value="1"/>
</dbReference>
<dbReference type="PANTHER" id="PTHR31225">
    <property type="entry name" value="OS04G0344100 PROTEIN-RELATED"/>
    <property type="match status" value="1"/>
</dbReference>
<dbReference type="InterPro" id="IPR008949">
    <property type="entry name" value="Isoprenoid_synthase_dom_sf"/>
</dbReference>
<keyword evidence="1" id="KW-0479">Metal-binding</keyword>
<organism evidence="3 4">
    <name type="scientific">Lupinus albus</name>
    <name type="common">White lupine</name>
    <name type="synonym">Lupinus termis</name>
    <dbReference type="NCBI Taxonomy" id="3870"/>
    <lineage>
        <taxon>Eukaryota</taxon>
        <taxon>Viridiplantae</taxon>
        <taxon>Streptophyta</taxon>
        <taxon>Embryophyta</taxon>
        <taxon>Tracheophyta</taxon>
        <taxon>Spermatophyta</taxon>
        <taxon>Magnoliopsida</taxon>
        <taxon>eudicotyledons</taxon>
        <taxon>Gunneridae</taxon>
        <taxon>Pentapetalae</taxon>
        <taxon>rosids</taxon>
        <taxon>fabids</taxon>
        <taxon>Fabales</taxon>
        <taxon>Fabaceae</taxon>
        <taxon>Papilionoideae</taxon>
        <taxon>50 kb inversion clade</taxon>
        <taxon>genistoids sensu lato</taxon>
        <taxon>core genistoids</taxon>
        <taxon>Genisteae</taxon>
        <taxon>Lupinus</taxon>
    </lineage>
</organism>
<accession>A0A6A4NMM3</accession>
<dbReference type="GO" id="GO:0010333">
    <property type="term" value="F:terpene synthase activity"/>
    <property type="evidence" value="ECO:0007669"/>
    <property type="project" value="InterPro"/>
</dbReference>
<evidence type="ECO:0000313" key="3">
    <source>
        <dbReference type="EMBL" id="KAE9590121.1"/>
    </source>
</evidence>
<feature type="domain" description="Terpene synthase metal-binding" evidence="2">
    <location>
        <begin position="1"/>
        <end position="97"/>
    </location>
</feature>
<dbReference type="EMBL" id="WOCE01000021">
    <property type="protein sequence ID" value="KAE9590121.1"/>
    <property type="molecule type" value="Genomic_DNA"/>
</dbReference>
<proteinExistence type="predicted"/>
<protein>
    <submittedName>
        <fullName evidence="3">Putative myrcene synthase</fullName>
    </submittedName>
</protein>
<sequence>MENAWISIGAPVAVTHVYFFVQHSFINEDFVYLKEHSNIIRFSVMIVHIANDLGTYKRENETGYTPKLIQCFMNETGASEEEACEYMKSMMHTPWKKMDEEVCNSSLPESFKYIAINIAKMAMCLYQHGDGHTIQDPIIKSLIVSLIFQPIPYLYVQESC</sequence>
<dbReference type="OrthoDB" id="1936865at2759"/>